<reference evidence="4" key="1">
    <citation type="submission" date="2023-10" db="EMBL/GenBank/DDBJ databases">
        <title>Genome assembly of Pristionchus species.</title>
        <authorList>
            <person name="Yoshida K."/>
            <person name="Sommer R.J."/>
        </authorList>
    </citation>
    <scope>NUCLEOTIDE SEQUENCE</scope>
    <source>
        <strain evidence="4">RS5133</strain>
    </source>
</reference>
<dbReference type="InterPro" id="IPR000859">
    <property type="entry name" value="CUB_dom"/>
</dbReference>
<dbReference type="EMBL" id="BTSY01000005">
    <property type="protein sequence ID" value="GMT26379.1"/>
    <property type="molecule type" value="Genomic_DNA"/>
</dbReference>
<evidence type="ECO:0000256" key="1">
    <source>
        <dbReference type="ARBA" id="ARBA00023157"/>
    </source>
</evidence>
<feature type="non-terminal residue" evidence="4">
    <location>
        <position position="186"/>
    </location>
</feature>
<dbReference type="Proteomes" id="UP001432322">
    <property type="component" value="Unassembled WGS sequence"/>
</dbReference>
<dbReference type="Gene3D" id="2.60.120.290">
    <property type="entry name" value="Spermadhesin, CUB domain"/>
    <property type="match status" value="1"/>
</dbReference>
<dbReference type="PROSITE" id="PS00615">
    <property type="entry name" value="C_TYPE_LECTIN_1"/>
    <property type="match status" value="1"/>
</dbReference>
<evidence type="ECO:0000256" key="2">
    <source>
        <dbReference type="PROSITE-ProRule" id="PRU00059"/>
    </source>
</evidence>
<dbReference type="PANTHER" id="PTHR22991:SF40">
    <property type="entry name" value="PROTEIN CBG13490"/>
    <property type="match status" value="1"/>
</dbReference>
<dbReference type="InterPro" id="IPR050976">
    <property type="entry name" value="Snaclec"/>
</dbReference>
<dbReference type="InterPro" id="IPR035914">
    <property type="entry name" value="Sperma_CUB_dom_sf"/>
</dbReference>
<dbReference type="InterPro" id="IPR001304">
    <property type="entry name" value="C-type_lectin-like"/>
</dbReference>
<dbReference type="PROSITE" id="PS01180">
    <property type="entry name" value="CUB"/>
    <property type="match status" value="1"/>
</dbReference>
<dbReference type="Pfam" id="PF00059">
    <property type="entry name" value="Lectin_C"/>
    <property type="match status" value="1"/>
</dbReference>
<name>A0AAV5W947_9BILA</name>
<dbReference type="SUPFAM" id="SSF49854">
    <property type="entry name" value="Spermadhesin, CUB domain"/>
    <property type="match status" value="1"/>
</dbReference>
<keyword evidence="5" id="KW-1185">Reference proteome</keyword>
<evidence type="ECO:0000259" key="3">
    <source>
        <dbReference type="PROSITE" id="PS01180"/>
    </source>
</evidence>
<evidence type="ECO:0000313" key="5">
    <source>
        <dbReference type="Proteomes" id="UP001432322"/>
    </source>
</evidence>
<comment type="caution">
    <text evidence="2">Lacks conserved residue(s) required for the propagation of feature annotation.</text>
</comment>
<dbReference type="Gene3D" id="3.10.100.10">
    <property type="entry name" value="Mannose-Binding Protein A, subunit A"/>
    <property type="match status" value="1"/>
</dbReference>
<keyword evidence="1" id="KW-1015">Disulfide bond</keyword>
<organism evidence="4 5">
    <name type="scientific">Pristionchus fissidentatus</name>
    <dbReference type="NCBI Taxonomy" id="1538716"/>
    <lineage>
        <taxon>Eukaryota</taxon>
        <taxon>Metazoa</taxon>
        <taxon>Ecdysozoa</taxon>
        <taxon>Nematoda</taxon>
        <taxon>Chromadorea</taxon>
        <taxon>Rhabditida</taxon>
        <taxon>Rhabditina</taxon>
        <taxon>Diplogasteromorpha</taxon>
        <taxon>Diplogasteroidea</taxon>
        <taxon>Neodiplogasteridae</taxon>
        <taxon>Pristionchus</taxon>
    </lineage>
</organism>
<dbReference type="InterPro" id="IPR016187">
    <property type="entry name" value="CTDL_fold"/>
</dbReference>
<dbReference type="InterPro" id="IPR018378">
    <property type="entry name" value="C-type_lectin_CS"/>
</dbReference>
<comment type="caution">
    <text evidence="4">The sequence shown here is derived from an EMBL/GenBank/DDBJ whole genome shotgun (WGS) entry which is preliminary data.</text>
</comment>
<dbReference type="Pfam" id="PF00431">
    <property type="entry name" value="CUB"/>
    <property type="match status" value="1"/>
</dbReference>
<sequence>ENKFFWRSAIAQNIMDDIHIGAFQSKDDNTWKWIDDNKSVSDYFNFVGVFPIPGGGNCTAMLTESSTAQWINEDCDNQKLPFICRRYGYSTLPSECPHEAPIEGKDIIAPGFPVPSIPCEYTILVEANNLVKLEILALEANPNVDFLEIYEGAVGKNLLANLTGTNPNPDSYMTKSSNVMRVNWKP</sequence>
<evidence type="ECO:0000313" key="4">
    <source>
        <dbReference type="EMBL" id="GMT26379.1"/>
    </source>
</evidence>
<feature type="domain" description="CUB" evidence="3">
    <location>
        <begin position="96"/>
        <end position="186"/>
    </location>
</feature>
<protein>
    <recommendedName>
        <fullName evidence="3">CUB domain-containing protein</fullName>
    </recommendedName>
</protein>
<gene>
    <name evidence="4" type="ORF">PFISCL1PPCAC_17676</name>
</gene>
<proteinExistence type="predicted"/>
<dbReference type="AlphaFoldDB" id="A0AAV5W947"/>
<feature type="non-terminal residue" evidence="4">
    <location>
        <position position="1"/>
    </location>
</feature>
<accession>A0AAV5W947</accession>
<dbReference type="CDD" id="cd00037">
    <property type="entry name" value="CLECT"/>
    <property type="match status" value="1"/>
</dbReference>
<dbReference type="SUPFAM" id="SSF56436">
    <property type="entry name" value="C-type lectin-like"/>
    <property type="match status" value="1"/>
</dbReference>
<dbReference type="InterPro" id="IPR016186">
    <property type="entry name" value="C-type_lectin-like/link_sf"/>
</dbReference>
<dbReference type="PANTHER" id="PTHR22991">
    <property type="entry name" value="PROTEIN CBG13490"/>
    <property type="match status" value="1"/>
</dbReference>